<dbReference type="EMBL" id="NUVX01000062">
    <property type="protein sequence ID" value="PFJ33204.1"/>
    <property type="molecule type" value="Genomic_DNA"/>
</dbReference>
<dbReference type="RefSeq" id="WP_098007189.1">
    <property type="nucleotide sequence ID" value="NZ_NUVX01000062.1"/>
</dbReference>
<dbReference type="AlphaFoldDB" id="A0A9X6WJ27"/>
<gene>
    <name evidence="1" type="ORF">COJ15_28595</name>
</gene>
<name>A0A9X6WJ27_BACTU</name>
<comment type="caution">
    <text evidence="1">The sequence shown here is derived from an EMBL/GenBank/DDBJ whole genome shotgun (WGS) entry which is preliminary data.</text>
</comment>
<accession>A0A9X6WJ27</accession>
<sequence length="62" mass="7125">MTYVAVITYGYGDNETKENIYAGPDGALAEQKVKDFKFPDKNNNFGWVEIWDGEKYSIKEII</sequence>
<evidence type="ECO:0000313" key="1">
    <source>
        <dbReference type="EMBL" id="PFJ33204.1"/>
    </source>
</evidence>
<protein>
    <submittedName>
        <fullName evidence="1">Uncharacterized protein</fullName>
    </submittedName>
</protein>
<dbReference type="Proteomes" id="UP000224003">
    <property type="component" value="Unassembled WGS sequence"/>
</dbReference>
<proteinExistence type="predicted"/>
<organism evidence="1 2">
    <name type="scientific">Bacillus thuringiensis</name>
    <dbReference type="NCBI Taxonomy" id="1428"/>
    <lineage>
        <taxon>Bacteria</taxon>
        <taxon>Bacillati</taxon>
        <taxon>Bacillota</taxon>
        <taxon>Bacilli</taxon>
        <taxon>Bacillales</taxon>
        <taxon>Bacillaceae</taxon>
        <taxon>Bacillus</taxon>
        <taxon>Bacillus cereus group</taxon>
    </lineage>
</organism>
<reference evidence="1 2" key="1">
    <citation type="submission" date="2017-09" db="EMBL/GenBank/DDBJ databases">
        <title>Large-scale bioinformatics analysis of Bacillus genomes uncovers conserved roles of natural products in bacterial physiology.</title>
        <authorList>
            <consortium name="Agbiome Team Llc"/>
            <person name="Bleich R.M."/>
            <person name="Grubbs K.J."/>
            <person name="Santa Maria K.C."/>
            <person name="Allen S.E."/>
            <person name="Farag S."/>
            <person name="Shank E.A."/>
            <person name="Bowers A."/>
        </authorList>
    </citation>
    <scope>NUCLEOTIDE SEQUENCE [LARGE SCALE GENOMIC DNA]</scope>
    <source>
        <strain evidence="1 2">AFS085496</strain>
    </source>
</reference>
<evidence type="ECO:0000313" key="2">
    <source>
        <dbReference type="Proteomes" id="UP000224003"/>
    </source>
</evidence>